<accession>A0A2N5TQL6</accession>
<feature type="region of interest" description="Disordered" evidence="1">
    <location>
        <begin position="48"/>
        <end position="68"/>
    </location>
</feature>
<feature type="region of interest" description="Disordered" evidence="1">
    <location>
        <begin position="109"/>
        <end position="168"/>
    </location>
</feature>
<keyword evidence="3" id="KW-1185">Reference proteome</keyword>
<feature type="compositionally biased region" description="Polar residues" evidence="1">
    <location>
        <begin position="488"/>
        <end position="526"/>
    </location>
</feature>
<feature type="compositionally biased region" description="Low complexity" evidence="1">
    <location>
        <begin position="115"/>
        <end position="130"/>
    </location>
</feature>
<proteinExistence type="predicted"/>
<feature type="region of interest" description="Disordered" evidence="1">
    <location>
        <begin position="404"/>
        <end position="427"/>
    </location>
</feature>
<protein>
    <submittedName>
        <fullName evidence="2">Uncharacterized protein</fullName>
    </submittedName>
</protein>
<dbReference type="EMBL" id="PGCJ01000471">
    <property type="protein sequence ID" value="PLW27786.1"/>
    <property type="molecule type" value="Genomic_DNA"/>
</dbReference>
<reference evidence="2 3" key="1">
    <citation type="submission" date="2017-11" db="EMBL/GenBank/DDBJ databases">
        <title>De novo assembly and phasing of dikaryotic genomes from two isolates of Puccinia coronata f. sp. avenae, the causal agent of oat crown rust.</title>
        <authorList>
            <person name="Miller M.E."/>
            <person name="Zhang Y."/>
            <person name="Omidvar V."/>
            <person name="Sperschneider J."/>
            <person name="Schwessinger B."/>
            <person name="Raley C."/>
            <person name="Palmer J.M."/>
            <person name="Garnica D."/>
            <person name="Upadhyaya N."/>
            <person name="Rathjen J."/>
            <person name="Taylor J.M."/>
            <person name="Park R.F."/>
            <person name="Dodds P.N."/>
            <person name="Hirsch C.D."/>
            <person name="Kianian S.F."/>
            <person name="Figueroa M."/>
        </authorList>
    </citation>
    <scope>NUCLEOTIDE SEQUENCE [LARGE SCALE GENOMIC DNA]</scope>
    <source>
        <strain evidence="2">12NC29</strain>
    </source>
</reference>
<sequence>MGRYYGSKSDLQVQTKASGKHCHSKTAISPEFVLSEWEREVNEETNLIDPSIRSSKAPAPRPAVIRPRIPSPSLIDLAKTYAQSVRAEAPPKPLPITQKQEKFCLPKFLPSKPEAAGSSSQSTGAQSNSAVPIAEGTSHSPSTVKAGANPSGKSAKGSVINRDNPFHSNSKTQAELLKKVSIPKGPTNLSSQHKVAAKKKSIHKLLELRPTKTKTQQKSNSASGVFEPKRLVSESKTSASCFKSNYFVPQGATASDLDIHNHLTGTGRPTNPLSHPTTLQEHLEKEQFASYPPRVKALLQTVESQQALFLQNADDPSCQLLGAKLAAKIQMFLDPKVPEEDFLRLFHGWNPLRLCCEQIRHPRMSSWFERTSHPDDIPPGVLDRIRNMTFPSSPAPTIATHQPMMEKEIPPPPDEVQPPPLPTNKTPQLRDESIEVDLPDQPLLQLAPQPTVTQPQTAAPPPIMAPPPPGVTQFPGAMPPPLILLPTRPTQSNVQAPRTNTAANCRQNNRQARQTYTSRSFGNRRS</sequence>
<feature type="compositionally biased region" description="Pro residues" evidence="1">
    <location>
        <begin position="410"/>
        <end position="422"/>
    </location>
</feature>
<comment type="caution">
    <text evidence="2">The sequence shown here is derived from an EMBL/GenBank/DDBJ whole genome shotgun (WGS) entry which is preliminary data.</text>
</comment>
<dbReference type="AlphaFoldDB" id="A0A2N5TQL6"/>
<dbReference type="Proteomes" id="UP000235388">
    <property type="component" value="Unassembled WGS sequence"/>
</dbReference>
<gene>
    <name evidence="2" type="ORF">PCANC_28230</name>
</gene>
<feature type="region of interest" description="Disordered" evidence="1">
    <location>
        <begin position="1"/>
        <end position="24"/>
    </location>
</feature>
<organism evidence="2 3">
    <name type="scientific">Puccinia coronata f. sp. avenae</name>
    <dbReference type="NCBI Taxonomy" id="200324"/>
    <lineage>
        <taxon>Eukaryota</taxon>
        <taxon>Fungi</taxon>
        <taxon>Dikarya</taxon>
        <taxon>Basidiomycota</taxon>
        <taxon>Pucciniomycotina</taxon>
        <taxon>Pucciniomycetes</taxon>
        <taxon>Pucciniales</taxon>
        <taxon>Pucciniaceae</taxon>
        <taxon>Puccinia</taxon>
    </lineage>
</organism>
<feature type="region of interest" description="Disordered" evidence="1">
    <location>
        <begin position="452"/>
        <end position="526"/>
    </location>
</feature>
<evidence type="ECO:0000313" key="2">
    <source>
        <dbReference type="EMBL" id="PLW27786.1"/>
    </source>
</evidence>
<name>A0A2N5TQL6_9BASI</name>
<feature type="compositionally biased region" description="Pro residues" evidence="1">
    <location>
        <begin position="458"/>
        <end position="470"/>
    </location>
</feature>
<evidence type="ECO:0000256" key="1">
    <source>
        <dbReference type="SAM" id="MobiDB-lite"/>
    </source>
</evidence>
<evidence type="ECO:0000313" key="3">
    <source>
        <dbReference type="Proteomes" id="UP000235388"/>
    </source>
</evidence>